<dbReference type="RefSeq" id="WP_186929504.1">
    <property type="nucleotide sequence ID" value="NZ_JACOOJ010000010.1"/>
</dbReference>
<reference evidence="1 2" key="1">
    <citation type="submission" date="2020-08" db="EMBL/GenBank/DDBJ databases">
        <title>Genome public.</title>
        <authorList>
            <person name="Liu C."/>
            <person name="Sun Q."/>
        </authorList>
    </citation>
    <scope>NUCLEOTIDE SEQUENCE [LARGE SCALE GENOMIC DNA]</scope>
    <source>
        <strain evidence="1 2">NSJ-79</strain>
    </source>
</reference>
<organism evidence="1 2">
    <name type="scientific">Parabacteroides hominis</name>
    <dbReference type="NCBI Taxonomy" id="2763057"/>
    <lineage>
        <taxon>Bacteria</taxon>
        <taxon>Pseudomonadati</taxon>
        <taxon>Bacteroidota</taxon>
        <taxon>Bacteroidia</taxon>
        <taxon>Bacteroidales</taxon>
        <taxon>Tannerellaceae</taxon>
        <taxon>Parabacteroides</taxon>
    </lineage>
</organism>
<accession>A0ABR7DNX2</accession>
<sequence length="135" mass="16016">MKKIHTLTCIFLFFALIPAINSYRQKREEPCCITYQVSTHDPYPHKLLISYQTENSLEAFFCYERKWEKQVYLSSKEKASIFVQDIFEPENGFIYLENERDSSSREWDIAPISVRILHKAQIKLTSGSKFLRLQL</sequence>
<name>A0ABR7DNX2_9BACT</name>
<gene>
    <name evidence="1" type="ORF">H8S65_08220</name>
</gene>
<evidence type="ECO:0000313" key="2">
    <source>
        <dbReference type="Proteomes" id="UP000651475"/>
    </source>
</evidence>
<keyword evidence="2" id="KW-1185">Reference proteome</keyword>
<protein>
    <submittedName>
        <fullName evidence="1">Uncharacterized protein</fullName>
    </submittedName>
</protein>
<evidence type="ECO:0000313" key="1">
    <source>
        <dbReference type="EMBL" id="MBC5632750.1"/>
    </source>
</evidence>
<dbReference type="EMBL" id="JACOOJ010000010">
    <property type="protein sequence ID" value="MBC5632750.1"/>
    <property type="molecule type" value="Genomic_DNA"/>
</dbReference>
<comment type="caution">
    <text evidence="1">The sequence shown here is derived from an EMBL/GenBank/DDBJ whole genome shotgun (WGS) entry which is preliminary data.</text>
</comment>
<dbReference type="Proteomes" id="UP000651475">
    <property type="component" value="Unassembled WGS sequence"/>
</dbReference>
<proteinExistence type="predicted"/>